<dbReference type="PANTHER" id="PTHR43637">
    <property type="entry name" value="UPF0273 PROTEIN TM_0370"/>
    <property type="match status" value="1"/>
</dbReference>
<evidence type="ECO:0000256" key="2">
    <source>
        <dbReference type="ARBA" id="ARBA00022840"/>
    </source>
</evidence>
<evidence type="ECO:0000256" key="1">
    <source>
        <dbReference type="ARBA" id="ARBA00022741"/>
    </source>
</evidence>
<evidence type="ECO:0000313" key="5">
    <source>
        <dbReference type="Proteomes" id="UP000663586"/>
    </source>
</evidence>
<feature type="domain" description="AAA+ ATPase" evidence="3">
    <location>
        <begin position="25"/>
        <end position="204"/>
    </location>
</feature>
<keyword evidence="1" id="KW-0547">Nucleotide-binding</keyword>
<dbReference type="EMBL" id="CP064786">
    <property type="protein sequence ID" value="QSG03601.1"/>
    <property type="molecule type" value="Genomic_DNA"/>
</dbReference>
<accession>A0A897MTH9</accession>
<dbReference type="KEGG" id="hara:AArcS_2405"/>
<dbReference type="Gene3D" id="3.40.50.300">
    <property type="entry name" value="P-loop containing nucleotide triphosphate hydrolases"/>
    <property type="match status" value="1"/>
</dbReference>
<dbReference type="GeneID" id="70685783"/>
<protein>
    <submittedName>
        <fullName evidence="4">ATPase involved in biogenesis of archaellum</fullName>
    </submittedName>
</protein>
<dbReference type="AlphaFoldDB" id="A0A897MTH9"/>
<dbReference type="GO" id="GO:0005524">
    <property type="term" value="F:ATP binding"/>
    <property type="evidence" value="ECO:0007669"/>
    <property type="project" value="UniProtKB-KW"/>
</dbReference>
<dbReference type="InterPro" id="IPR014774">
    <property type="entry name" value="KaiC-like_dom"/>
</dbReference>
<dbReference type="InterPro" id="IPR027417">
    <property type="entry name" value="P-loop_NTPase"/>
</dbReference>
<dbReference type="InterPro" id="IPR003593">
    <property type="entry name" value="AAA+_ATPase"/>
</dbReference>
<dbReference type="SUPFAM" id="SSF52540">
    <property type="entry name" value="P-loop containing nucleoside triphosphate hydrolases"/>
    <property type="match status" value="1"/>
</dbReference>
<dbReference type="Proteomes" id="UP000663586">
    <property type="component" value="Chromosome"/>
</dbReference>
<organism evidence="4 5">
    <name type="scientific">Natranaeroarchaeum sulfidigenes</name>
    <dbReference type="NCBI Taxonomy" id="2784880"/>
    <lineage>
        <taxon>Archaea</taxon>
        <taxon>Methanobacteriati</taxon>
        <taxon>Methanobacteriota</taxon>
        <taxon>Stenosarchaea group</taxon>
        <taxon>Halobacteria</taxon>
        <taxon>Halobacteriales</taxon>
        <taxon>Natronoarchaeaceae</taxon>
        <taxon>Natranaeroarchaeum</taxon>
    </lineage>
</organism>
<dbReference type="RefSeq" id="WP_238477651.1">
    <property type="nucleotide sequence ID" value="NZ_CP064786.1"/>
</dbReference>
<reference evidence="4" key="1">
    <citation type="submission" date="2020-11" db="EMBL/GenBank/DDBJ databases">
        <title>Carbohydrate-dependent, anaerobic sulfur respiration: A novel catabolism in halophilic archaea.</title>
        <authorList>
            <person name="Sorokin D.Y."/>
            <person name="Messina E."/>
            <person name="Smedile F."/>
            <person name="La Cono V."/>
            <person name="Hallsworth J.E."/>
            <person name="Yakimov M.M."/>
        </authorList>
    </citation>
    <scope>NUCLEOTIDE SEQUENCE</scope>
    <source>
        <strain evidence="4">AArc-S</strain>
    </source>
</reference>
<dbReference type="Pfam" id="PF06745">
    <property type="entry name" value="ATPase"/>
    <property type="match status" value="1"/>
</dbReference>
<dbReference type="PANTHER" id="PTHR43637:SF3">
    <property type="entry name" value="FLAGELLA-RELATED PROTEIN H-RELATED"/>
    <property type="match status" value="1"/>
</dbReference>
<evidence type="ECO:0000259" key="3">
    <source>
        <dbReference type="SMART" id="SM00382"/>
    </source>
</evidence>
<keyword evidence="5" id="KW-1185">Reference proteome</keyword>
<name>A0A897MTH9_9EURY</name>
<evidence type="ECO:0000313" key="4">
    <source>
        <dbReference type="EMBL" id="QSG03601.1"/>
    </source>
</evidence>
<proteinExistence type="predicted"/>
<gene>
    <name evidence="4" type="primary">flaH</name>
    <name evidence="4" type="ORF">AArcS_2405</name>
</gene>
<sequence>MVSLYELGLEERDRVNPAFGGGFPKGSIVLLEGSHGAGKSVFAQRFCYGLCESDTYVTYVSAELTAGSLIKQMGSMDYDIVDHLLREQLLFLHADVDTRDTINQRPGPEEAGGRELITKLMQAETMWESDVVIFDGFDAILLHDPHYEAISEHGDADDIMQNMITYFRQIVNQDKTLILTVNPDSLSRTALRPLRNAADVYLSLEMESVGSEVRRNIVVKKFAEMGNQVDDNIGYAVQSGRGITIVTRTVA</sequence>
<keyword evidence="2" id="KW-0067">ATP-binding</keyword>
<dbReference type="SMART" id="SM00382">
    <property type="entry name" value="AAA"/>
    <property type="match status" value="1"/>
</dbReference>